<organism evidence="1 2">
    <name type="scientific">Panagrolaimus superbus</name>
    <dbReference type="NCBI Taxonomy" id="310955"/>
    <lineage>
        <taxon>Eukaryota</taxon>
        <taxon>Metazoa</taxon>
        <taxon>Ecdysozoa</taxon>
        <taxon>Nematoda</taxon>
        <taxon>Chromadorea</taxon>
        <taxon>Rhabditida</taxon>
        <taxon>Tylenchina</taxon>
        <taxon>Panagrolaimomorpha</taxon>
        <taxon>Panagrolaimoidea</taxon>
        <taxon>Panagrolaimidae</taxon>
        <taxon>Panagrolaimus</taxon>
    </lineage>
</organism>
<keyword evidence="1" id="KW-1185">Reference proteome</keyword>
<protein>
    <submittedName>
        <fullName evidence="2">Uncharacterized protein</fullName>
    </submittedName>
</protein>
<accession>A0A914YHR5</accession>
<dbReference type="Proteomes" id="UP000887577">
    <property type="component" value="Unplaced"/>
</dbReference>
<evidence type="ECO:0000313" key="1">
    <source>
        <dbReference type="Proteomes" id="UP000887577"/>
    </source>
</evidence>
<name>A0A914YHR5_9BILA</name>
<reference evidence="2" key="1">
    <citation type="submission" date="2022-11" db="UniProtKB">
        <authorList>
            <consortium name="WormBaseParasite"/>
        </authorList>
    </citation>
    <scope>IDENTIFICATION</scope>
</reference>
<dbReference type="AlphaFoldDB" id="A0A914YHR5"/>
<evidence type="ECO:0000313" key="2">
    <source>
        <dbReference type="WBParaSite" id="PSU_v2.g19021.t1"/>
    </source>
</evidence>
<proteinExistence type="predicted"/>
<dbReference type="WBParaSite" id="PSU_v2.g19021.t1">
    <property type="protein sequence ID" value="PSU_v2.g19021.t1"/>
    <property type="gene ID" value="PSU_v2.g19021"/>
</dbReference>
<sequence>MPVIQTLHPFLIGGDHGMYRFILLLRSCAAGHHRDPIRVQGARAVELAAIQTPLTGLLWIGLQRGLQLAYSAQTSLGRGITKNRPLACQWQPLRLRGLIPINQQSVDETEMRAQNLGDV</sequence>